<dbReference type="GO" id="GO:0005576">
    <property type="term" value="C:extracellular region"/>
    <property type="evidence" value="ECO:0007669"/>
    <property type="project" value="UniProtKB-ARBA"/>
</dbReference>
<dbReference type="SUPFAM" id="SSF50494">
    <property type="entry name" value="Trypsin-like serine proteases"/>
    <property type="match status" value="1"/>
</dbReference>
<keyword evidence="2" id="KW-1015">Disulfide bond</keyword>
<dbReference type="InterPro" id="IPR043504">
    <property type="entry name" value="Peptidase_S1_PA_chymotrypsin"/>
</dbReference>
<name>A0AA35LN25_9SAUR</name>
<keyword evidence="6" id="KW-1185">Reference proteome</keyword>
<accession>A0AA35LN25</accession>
<dbReference type="Pfam" id="PF00089">
    <property type="entry name" value="Trypsin"/>
    <property type="match status" value="1"/>
</dbReference>
<dbReference type="PRINTS" id="PR00722">
    <property type="entry name" value="CHYMOTRYPSIN"/>
</dbReference>
<dbReference type="InterPro" id="IPR001314">
    <property type="entry name" value="Peptidase_S1A"/>
</dbReference>
<dbReference type="InterPro" id="IPR009003">
    <property type="entry name" value="Peptidase_S1_PA"/>
</dbReference>
<keyword evidence="5" id="KW-0645">Protease</keyword>
<feature type="domain" description="Peptidase S1" evidence="4">
    <location>
        <begin position="28"/>
        <end position="238"/>
    </location>
</feature>
<protein>
    <submittedName>
        <fullName evidence="5">Mast cell protease 1A-like</fullName>
    </submittedName>
</protein>
<evidence type="ECO:0000313" key="5">
    <source>
        <dbReference type="EMBL" id="CAI5799006.1"/>
    </source>
</evidence>
<dbReference type="GO" id="GO:0004252">
    <property type="term" value="F:serine-type endopeptidase activity"/>
    <property type="evidence" value="ECO:0007669"/>
    <property type="project" value="InterPro"/>
</dbReference>
<dbReference type="InterPro" id="IPR001254">
    <property type="entry name" value="Trypsin_dom"/>
</dbReference>
<dbReference type="PANTHER" id="PTHR24271:SF90">
    <property type="entry name" value="PEPTIDASE S1 DOMAIN-CONTAINING PROTEIN"/>
    <property type="match status" value="1"/>
</dbReference>
<keyword evidence="5" id="KW-0378">Hydrolase</keyword>
<reference evidence="5" key="1">
    <citation type="submission" date="2022-12" db="EMBL/GenBank/DDBJ databases">
        <authorList>
            <person name="Alioto T."/>
            <person name="Alioto T."/>
            <person name="Gomez Garrido J."/>
        </authorList>
    </citation>
    <scope>NUCLEOTIDE SEQUENCE</scope>
</reference>
<evidence type="ECO:0000259" key="4">
    <source>
        <dbReference type="PROSITE" id="PS50240"/>
    </source>
</evidence>
<proteinExistence type="inferred from homology"/>
<sequence length="239" mass="27407">MWRLRQVLLLLLSFSLAQTDPLQRQNPCPNGAIPHSRRYMAALLDYQNNRICGGFLVGQQWVMTSARCRNVDMVVLGAHDLKHDGETYRVDKNYPHKDYTFKNNTFSNDIHLLKLQSKVHLNENISILPLPTSSRDLSERTHCTVAGWSPNQEDCPYMLYEANASIYDRRKCQKFYPKIDRGKICAGRQTQSFRQGEMGDPLVCNGVAHGILSYSNPCPPAVYTRIAQYLPWIKKTMAK</sequence>
<evidence type="ECO:0000313" key="6">
    <source>
        <dbReference type="Proteomes" id="UP001178461"/>
    </source>
</evidence>
<evidence type="ECO:0000256" key="2">
    <source>
        <dbReference type="ARBA" id="ARBA00023157"/>
    </source>
</evidence>
<dbReference type="AlphaFoldDB" id="A0AA35LN25"/>
<keyword evidence="3" id="KW-0732">Signal</keyword>
<dbReference type="PROSITE" id="PS50240">
    <property type="entry name" value="TRYPSIN_DOM"/>
    <property type="match status" value="1"/>
</dbReference>
<evidence type="ECO:0000256" key="1">
    <source>
        <dbReference type="ARBA" id="ARBA00009228"/>
    </source>
</evidence>
<feature type="chain" id="PRO_5041385372" evidence="3">
    <location>
        <begin position="20"/>
        <end position="239"/>
    </location>
</feature>
<dbReference type="FunFam" id="2.40.10.10:FF:000005">
    <property type="entry name" value="Serine protease 37"/>
    <property type="match status" value="1"/>
</dbReference>
<dbReference type="Gene3D" id="2.40.10.10">
    <property type="entry name" value="Trypsin-like serine proteases"/>
    <property type="match status" value="2"/>
</dbReference>
<gene>
    <name evidence="5" type="ORF">PODLI_1B029780</name>
</gene>
<feature type="signal peptide" evidence="3">
    <location>
        <begin position="1"/>
        <end position="19"/>
    </location>
</feature>
<dbReference type="EMBL" id="OX395144">
    <property type="protein sequence ID" value="CAI5799006.1"/>
    <property type="molecule type" value="Genomic_DNA"/>
</dbReference>
<dbReference type="CDD" id="cd00190">
    <property type="entry name" value="Tryp_SPc"/>
    <property type="match status" value="1"/>
</dbReference>
<dbReference type="GO" id="GO:0006508">
    <property type="term" value="P:proteolysis"/>
    <property type="evidence" value="ECO:0007669"/>
    <property type="project" value="UniProtKB-KW"/>
</dbReference>
<dbReference type="SMART" id="SM00020">
    <property type="entry name" value="Tryp_SPc"/>
    <property type="match status" value="1"/>
</dbReference>
<evidence type="ECO:0000256" key="3">
    <source>
        <dbReference type="SAM" id="SignalP"/>
    </source>
</evidence>
<dbReference type="PANTHER" id="PTHR24271">
    <property type="entry name" value="KALLIKREIN-RELATED"/>
    <property type="match status" value="1"/>
</dbReference>
<comment type="similarity">
    <text evidence="1">Belongs to the peptidase S1 family. Snake venom subfamily.</text>
</comment>
<dbReference type="Proteomes" id="UP001178461">
    <property type="component" value="Chromosome 18"/>
</dbReference>
<organism evidence="5 6">
    <name type="scientific">Podarcis lilfordi</name>
    <name type="common">Lilford's wall lizard</name>
    <dbReference type="NCBI Taxonomy" id="74358"/>
    <lineage>
        <taxon>Eukaryota</taxon>
        <taxon>Metazoa</taxon>
        <taxon>Chordata</taxon>
        <taxon>Craniata</taxon>
        <taxon>Vertebrata</taxon>
        <taxon>Euteleostomi</taxon>
        <taxon>Lepidosauria</taxon>
        <taxon>Squamata</taxon>
        <taxon>Bifurcata</taxon>
        <taxon>Unidentata</taxon>
        <taxon>Episquamata</taxon>
        <taxon>Laterata</taxon>
        <taxon>Lacertibaenia</taxon>
        <taxon>Lacertidae</taxon>
        <taxon>Podarcis</taxon>
    </lineage>
</organism>